<sequence length="98" mass="11322">MKMTMNRPENYQYPLNDAWNTAEIIKVTTFYQKIELANETSLPTAELLAAYRDFKTVVPAKSEEKQVSRSFEAASGLSIYRTMQAAQTTNKQRFQYRG</sequence>
<keyword evidence="2" id="KW-1185">Reference proteome</keyword>
<dbReference type="Gene3D" id="1.10.220.80">
    <property type="entry name" value="BH2638-like"/>
    <property type="match status" value="1"/>
</dbReference>
<comment type="caution">
    <text evidence="1">The sequence shown here is derived from an EMBL/GenBank/DDBJ whole genome shotgun (WGS) entry which is preliminary data.</text>
</comment>
<dbReference type="InterPro" id="IPR007920">
    <property type="entry name" value="UPF0223"/>
</dbReference>
<dbReference type="PIRSF" id="PIRSF037260">
    <property type="entry name" value="UPF0223"/>
    <property type="match status" value="1"/>
</dbReference>
<protein>
    <submittedName>
        <fullName evidence="1">UPF0223 family protein</fullName>
    </submittedName>
</protein>
<dbReference type="Pfam" id="PF05256">
    <property type="entry name" value="UPF0223"/>
    <property type="match status" value="1"/>
</dbReference>
<accession>A0ABU1A9P1</accession>
<reference evidence="1 2" key="1">
    <citation type="journal article" date="2023" name="Int. J. Syst. Evol. Microbiol.">
        <title>Lactiplantibacillus brownii sp. nov., a novel psychrotolerant species isolated from sauerkraut.</title>
        <authorList>
            <person name="Heng Y.C."/>
            <person name="Silvaraju S."/>
            <person name="Lee J.K.Y."/>
            <person name="Kittelmann S."/>
        </authorList>
    </citation>
    <scope>NUCLEOTIDE SEQUENCE [LARGE SCALE GENOMIC DNA]</scope>
    <source>
        <strain evidence="1 2">WILCCON 0030</strain>
    </source>
</reference>
<organism evidence="1 2">
    <name type="scientific">Lactiplantibacillus brownii</name>
    <dbReference type="NCBI Taxonomy" id="3069269"/>
    <lineage>
        <taxon>Bacteria</taxon>
        <taxon>Bacillati</taxon>
        <taxon>Bacillota</taxon>
        <taxon>Bacilli</taxon>
        <taxon>Lactobacillales</taxon>
        <taxon>Lactobacillaceae</taxon>
        <taxon>Lactiplantibacillus</taxon>
    </lineage>
</organism>
<evidence type="ECO:0000313" key="1">
    <source>
        <dbReference type="EMBL" id="MDQ7937588.1"/>
    </source>
</evidence>
<name>A0ABU1A9P1_9LACO</name>
<dbReference type="SUPFAM" id="SSF158504">
    <property type="entry name" value="BH2638-like"/>
    <property type="match status" value="1"/>
</dbReference>
<dbReference type="NCBIfam" id="NF003353">
    <property type="entry name" value="PRK04387.1"/>
    <property type="match status" value="1"/>
</dbReference>
<proteinExistence type="predicted"/>
<gene>
    <name evidence="1" type="ORF">RA086_08085</name>
</gene>
<dbReference type="EMBL" id="JAVCWF010000001">
    <property type="protein sequence ID" value="MDQ7937588.1"/>
    <property type="molecule type" value="Genomic_DNA"/>
</dbReference>
<dbReference type="InterPro" id="IPR023324">
    <property type="entry name" value="BH2638-like_sf"/>
</dbReference>
<dbReference type="Proteomes" id="UP001227831">
    <property type="component" value="Unassembled WGS sequence"/>
</dbReference>
<evidence type="ECO:0000313" key="2">
    <source>
        <dbReference type="Proteomes" id="UP001227831"/>
    </source>
</evidence>